<sequence>MAPRKDSPSPLLTPQGVSPKITTDYSTQVLSPQPSTGYSTKLWDARPSKYSQNIMKKVCVFIFLMTICEEVASYAVNQSLKNFFQRLGWSNKGSNSMKLTYDSLSQFACIPAGYISDEFLGKFKTLLGAASSSSVGFVLITLAAVPSIRATQSLSKTLFCIGLFGGVALNQVLPMKEGGGRKERKNLRSSTTFETRLAAIKYYDESGDMSSTVERFFPTLSMEAKRSKKRVIYAWIKDREKIEKACESVNTAKSHRLRKAGAGLTLSDDAEKCILVWLRSMQKLGVPVTGTMLSEHALEVAKELGIDSALFTASVTWRKSFLQRHKLAM</sequence>
<dbReference type="SMART" id="SM00674">
    <property type="entry name" value="CENPB"/>
    <property type="match status" value="1"/>
</dbReference>
<dbReference type="SUPFAM" id="SSF46689">
    <property type="entry name" value="Homeodomain-like"/>
    <property type="match status" value="1"/>
</dbReference>
<dbReference type="InterPro" id="IPR006600">
    <property type="entry name" value="HTH_CenpB_DNA-bd_dom"/>
</dbReference>
<evidence type="ECO:0000259" key="3">
    <source>
        <dbReference type="PROSITE" id="PS51253"/>
    </source>
</evidence>
<proteinExistence type="predicted"/>
<dbReference type="Proteomes" id="UP000054636">
    <property type="component" value="Unassembled WGS sequence"/>
</dbReference>
<evidence type="ECO:0000313" key="5">
    <source>
        <dbReference type="Proteomes" id="UP000054636"/>
    </source>
</evidence>
<feature type="compositionally biased region" description="Polar residues" evidence="2">
    <location>
        <begin position="10"/>
        <end position="20"/>
    </location>
</feature>
<protein>
    <submittedName>
        <fullName evidence="4">High affinity cAMP-specific and IBMX-insensitive 3</fullName>
    </submittedName>
</protein>
<comment type="caution">
    <text evidence="4">The sequence shown here is derived from an EMBL/GenBank/DDBJ whole genome shotgun (WGS) entry which is preliminary data.</text>
</comment>
<dbReference type="Gene3D" id="1.20.1250.20">
    <property type="entry name" value="MFS general substrate transporter like domains"/>
    <property type="match status" value="1"/>
</dbReference>
<dbReference type="EMBL" id="LNFP01000309">
    <property type="protein sequence ID" value="KUF94260.1"/>
    <property type="molecule type" value="Genomic_DNA"/>
</dbReference>
<dbReference type="GO" id="GO:0003677">
    <property type="term" value="F:DNA binding"/>
    <property type="evidence" value="ECO:0007669"/>
    <property type="project" value="UniProtKB-KW"/>
</dbReference>
<feature type="domain" description="HTH CENPB-type" evidence="3">
    <location>
        <begin position="258"/>
        <end position="329"/>
    </location>
</feature>
<reference evidence="4 5" key="1">
    <citation type="submission" date="2015-11" db="EMBL/GenBank/DDBJ databases">
        <title>Genomes and virulence difference between two physiological races of Phytophthora nicotianae.</title>
        <authorList>
            <person name="Liu H."/>
            <person name="Ma X."/>
            <person name="Yu H."/>
            <person name="Fang D."/>
            <person name="Li Y."/>
            <person name="Wang X."/>
            <person name="Wang W."/>
            <person name="Dong Y."/>
            <person name="Xiao B."/>
        </authorList>
    </citation>
    <scope>NUCLEOTIDE SEQUENCE [LARGE SCALE GENOMIC DNA]</scope>
    <source>
        <strain evidence="5">race 1</strain>
    </source>
</reference>
<dbReference type="Pfam" id="PF03221">
    <property type="entry name" value="HTH_Tnp_Tc5"/>
    <property type="match status" value="1"/>
</dbReference>
<evidence type="ECO:0000256" key="1">
    <source>
        <dbReference type="ARBA" id="ARBA00023125"/>
    </source>
</evidence>
<dbReference type="InterPro" id="IPR036259">
    <property type="entry name" value="MFS_trans_sf"/>
</dbReference>
<keyword evidence="1" id="KW-0238">DNA-binding</keyword>
<dbReference type="InterPro" id="IPR009057">
    <property type="entry name" value="Homeodomain-like_sf"/>
</dbReference>
<gene>
    <name evidence="4" type="ORF">AM588_10009815</name>
</gene>
<dbReference type="PROSITE" id="PS51253">
    <property type="entry name" value="HTH_CENPB"/>
    <property type="match status" value="1"/>
</dbReference>
<accession>A0A0W8DD79</accession>
<feature type="region of interest" description="Disordered" evidence="2">
    <location>
        <begin position="1"/>
        <end position="20"/>
    </location>
</feature>
<dbReference type="AlphaFoldDB" id="A0A0W8DD79"/>
<organism evidence="4 5">
    <name type="scientific">Phytophthora nicotianae</name>
    <name type="common">Potato buckeye rot agent</name>
    <name type="synonym">Phytophthora parasitica</name>
    <dbReference type="NCBI Taxonomy" id="4792"/>
    <lineage>
        <taxon>Eukaryota</taxon>
        <taxon>Sar</taxon>
        <taxon>Stramenopiles</taxon>
        <taxon>Oomycota</taxon>
        <taxon>Peronosporomycetes</taxon>
        <taxon>Peronosporales</taxon>
        <taxon>Peronosporaceae</taxon>
        <taxon>Phytophthora</taxon>
    </lineage>
</organism>
<evidence type="ECO:0000256" key="2">
    <source>
        <dbReference type="SAM" id="MobiDB-lite"/>
    </source>
</evidence>
<dbReference type="Gene3D" id="1.10.10.60">
    <property type="entry name" value="Homeodomain-like"/>
    <property type="match status" value="1"/>
</dbReference>
<dbReference type="SUPFAM" id="SSF103473">
    <property type="entry name" value="MFS general substrate transporter"/>
    <property type="match status" value="1"/>
</dbReference>
<evidence type="ECO:0000313" key="4">
    <source>
        <dbReference type="EMBL" id="KUF94260.1"/>
    </source>
</evidence>
<name>A0A0W8DD79_PHYNI</name>